<reference evidence="2" key="1">
    <citation type="journal article" date="2022" name="Biol. Control">
        <title>In silico genomic analysis of Rhodopseudomonas palustris strains revealed potential biocontrol agents and crop yield enhancers.</title>
        <authorList>
            <person name="Surachat K."/>
            <person name="Kantachote D."/>
            <person name="Deachamag P."/>
            <person name="Wonglapsuwan M."/>
        </authorList>
    </citation>
    <scope>NUCLEOTIDE SEQUENCE</scope>
    <source>
        <strain evidence="2">TLS06</strain>
    </source>
</reference>
<name>A0AAX3DSY5_RHOPL</name>
<feature type="transmembrane region" description="Helical" evidence="1">
    <location>
        <begin position="20"/>
        <end position="42"/>
    </location>
</feature>
<sequence length="138" mass="14049">MIIHPPKGLSALRRRLGRLIPLVAVVVLVQILAPIGAVRFIASAIADPVGIAPLCAEMARPGQASHAAIPSAHGSGCCVICAVGLSGAPVPALPPQDFVVARFAEVVVWHLADSAPADRRSFAHAQARGPPALVPASA</sequence>
<evidence type="ECO:0000256" key="1">
    <source>
        <dbReference type="SAM" id="Phobius"/>
    </source>
</evidence>
<protein>
    <recommendedName>
        <fullName evidence="4">DUF2946 domain-containing protein</fullName>
    </recommendedName>
</protein>
<dbReference type="AlphaFoldDB" id="A0AAX3DSY5"/>
<gene>
    <name evidence="2" type="ORF">KQX62_14635</name>
</gene>
<proteinExistence type="predicted"/>
<organism evidence="2 3">
    <name type="scientific">Rhodopseudomonas palustris</name>
    <dbReference type="NCBI Taxonomy" id="1076"/>
    <lineage>
        <taxon>Bacteria</taxon>
        <taxon>Pseudomonadati</taxon>
        <taxon>Pseudomonadota</taxon>
        <taxon>Alphaproteobacteria</taxon>
        <taxon>Hyphomicrobiales</taxon>
        <taxon>Nitrobacteraceae</taxon>
        <taxon>Rhodopseudomonas</taxon>
    </lineage>
</organism>
<evidence type="ECO:0000313" key="3">
    <source>
        <dbReference type="Proteomes" id="UP001163166"/>
    </source>
</evidence>
<dbReference type="Proteomes" id="UP001163166">
    <property type="component" value="Chromosome"/>
</dbReference>
<keyword evidence="1" id="KW-0472">Membrane</keyword>
<evidence type="ECO:0008006" key="4">
    <source>
        <dbReference type="Google" id="ProtNLM"/>
    </source>
</evidence>
<dbReference type="EMBL" id="CP076676">
    <property type="protein sequence ID" value="UYO37977.1"/>
    <property type="molecule type" value="Genomic_DNA"/>
</dbReference>
<keyword evidence="1" id="KW-1133">Transmembrane helix</keyword>
<dbReference type="RefSeq" id="WP_264073663.1">
    <property type="nucleotide sequence ID" value="NZ_CP076676.1"/>
</dbReference>
<accession>A0AAX3DSY5</accession>
<keyword evidence="1" id="KW-0812">Transmembrane</keyword>
<evidence type="ECO:0000313" key="2">
    <source>
        <dbReference type="EMBL" id="UYO37977.1"/>
    </source>
</evidence>